<dbReference type="InterPro" id="IPR017907">
    <property type="entry name" value="Znf_RING_CS"/>
</dbReference>
<evidence type="ECO:0000259" key="13">
    <source>
        <dbReference type="PROSITE" id="PS50089"/>
    </source>
</evidence>
<name>A0ABD1Q917_9LAMI</name>
<accession>A0ABD1Q917</accession>
<dbReference type="InterPro" id="IPR007112">
    <property type="entry name" value="Expansin/allergen_DPBB_dom"/>
</dbReference>
<evidence type="ECO:0000256" key="6">
    <source>
        <dbReference type="ARBA" id="ARBA00022723"/>
    </source>
</evidence>
<evidence type="ECO:0000256" key="8">
    <source>
        <dbReference type="ARBA" id="ARBA00022771"/>
    </source>
</evidence>
<dbReference type="Pfam" id="PF13445">
    <property type="entry name" value="zf-RING_UBOX"/>
    <property type="match status" value="1"/>
</dbReference>
<dbReference type="InterPro" id="IPR001841">
    <property type="entry name" value="Znf_RING"/>
</dbReference>
<sequence length="484" mass="53282">MAFQQNLAAPTMHFSSEVDVSLKQKCNSVSPTATASENVNGCFDCNICLDSAHDPVVTLCGHLYCWPCIYKWLQVQSSSFESDKRPKCPICKANITASSLVPLYGRGTSSAEPDGKKHQLDLVIPHRPSAHGMNTLISAATSATSDPNQQLHPNPFRPQQPAFHHAFGNYASMTPSSFGGTTTTSFFNPTIYMFGEMVFARMFGSSDTSLFSYPHPNSYPITGNGSPRLRRQEMQVDKSLNRFFCDAYLSRPNPCGGMLHALAWPTGGTAVPVLGPSGACGYENTYEAGFGVNTAAVSKVLFKGGQACGGCYQVMCNYRLDPKWCLRRRAVVTVTATNLCPPNNHGGWCDPPNSHFDMSMPAFFRIAKQGNEGIVPVLYRRVPCKRRGGVRFTLKGQSNFNMIMISNVGGSGDILNAWIRASKTRTWIPINRNWGANWQSNMDLRTQTLSFKITLVDGKTLEFFNVVPSSWKFGQTFASRNQFS</sequence>
<dbReference type="CDD" id="cd16745">
    <property type="entry name" value="RING-HC_AtRMA-like"/>
    <property type="match status" value="1"/>
</dbReference>
<dbReference type="Gene3D" id="2.40.40.10">
    <property type="entry name" value="RlpA-like domain"/>
    <property type="match status" value="1"/>
</dbReference>
<keyword evidence="6" id="KW-0479">Metal-binding</keyword>
<keyword evidence="8 12" id="KW-0863">Zinc-finger</keyword>
<evidence type="ECO:0000256" key="2">
    <source>
        <dbReference type="ARBA" id="ARBA00004191"/>
    </source>
</evidence>
<dbReference type="PRINTS" id="PR01226">
    <property type="entry name" value="EXPANSIN"/>
</dbReference>
<keyword evidence="17" id="KW-1185">Reference proteome</keyword>
<dbReference type="SMART" id="SM00837">
    <property type="entry name" value="DPBB_1"/>
    <property type="match status" value="1"/>
</dbReference>
<keyword evidence="9" id="KW-0862">Zinc</keyword>
<proteinExistence type="inferred from homology"/>
<dbReference type="PROSITE" id="PS50089">
    <property type="entry name" value="ZF_RING_2"/>
    <property type="match status" value="1"/>
</dbReference>
<dbReference type="GO" id="GO:0071555">
    <property type="term" value="P:cell wall organization"/>
    <property type="evidence" value="ECO:0007669"/>
    <property type="project" value="UniProtKB-KW"/>
</dbReference>
<gene>
    <name evidence="16" type="ORF">Fot_48398</name>
</gene>
<comment type="similarity">
    <text evidence="3">Belongs to the expansin family. Expansin A subfamily.</text>
</comment>
<dbReference type="InterPro" id="IPR036749">
    <property type="entry name" value="Expansin_CBD_sf"/>
</dbReference>
<keyword evidence="7" id="KW-0732">Signal</keyword>
<dbReference type="InterPro" id="IPR009009">
    <property type="entry name" value="RlpA-like_DPBB"/>
</dbReference>
<dbReference type="PROSITE" id="PS00518">
    <property type="entry name" value="ZF_RING_1"/>
    <property type="match status" value="1"/>
</dbReference>
<dbReference type="PROSITE" id="PS50842">
    <property type="entry name" value="EXPANSIN_EG45"/>
    <property type="match status" value="1"/>
</dbReference>
<evidence type="ECO:0000313" key="17">
    <source>
        <dbReference type="Proteomes" id="UP001604277"/>
    </source>
</evidence>
<dbReference type="GO" id="GO:0016020">
    <property type="term" value="C:membrane"/>
    <property type="evidence" value="ECO:0007669"/>
    <property type="project" value="UniProtKB-SubCell"/>
</dbReference>
<dbReference type="SUPFAM" id="SSF57850">
    <property type="entry name" value="RING/U-box"/>
    <property type="match status" value="1"/>
</dbReference>
<dbReference type="SMART" id="SM00184">
    <property type="entry name" value="RING"/>
    <property type="match status" value="1"/>
</dbReference>
<dbReference type="GO" id="GO:0009653">
    <property type="term" value="P:anatomical structure morphogenesis"/>
    <property type="evidence" value="ECO:0007669"/>
    <property type="project" value="UniProtKB-ARBA"/>
</dbReference>
<organism evidence="16 17">
    <name type="scientific">Forsythia ovata</name>
    <dbReference type="NCBI Taxonomy" id="205694"/>
    <lineage>
        <taxon>Eukaryota</taxon>
        <taxon>Viridiplantae</taxon>
        <taxon>Streptophyta</taxon>
        <taxon>Embryophyta</taxon>
        <taxon>Tracheophyta</taxon>
        <taxon>Spermatophyta</taxon>
        <taxon>Magnoliopsida</taxon>
        <taxon>eudicotyledons</taxon>
        <taxon>Gunneridae</taxon>
        <taxon>Pentapetalae</taxon>
        <taxon>asterids</taxon>
        <taxon>lamiids</taxon>
        <taxon>Lamiales</taxon>
        <taxon>Oleaceae</taxon>
        <taxon>Forsythieae</taxon>
        <taxon>Forsythia</taxon>
    </lineage>
</organism>
<dbReference type="InterPro" id="IPR036908">
    <property type="entry name" value="RlpA-like_sf"/>
</dbReference>
<feature type="domain" description="RING-type" evidence="13">
    <location>
        <begin position="45"/>
        <end position="92"/>
    </location>
</feature>
<evidence type="ECO:0000259" key="14">
    <source>
        <dbReference type="PROSITE" id="PS50842"/>
    </source>
</evidence>
<dbReference type="EMBL" id="JBFOLJ010000015">
    <property type="protein sequence ID" value="KAL2472662.1"/>
    <property type="molecule type" value="Genomic_DNA"/>
</dbReference>
<keyword evidence="5" id="KW-0964">Secreted</keyword>
<evidence type="ECO:0000256" key="5">
    <source>
        <dbReference type="ARBA" id="ARBA00022525"/>
    </source>
</evidence>
<feature type="domain" description="Expansin-like CBD" evidence="15">
    <location>
        <begin position="399"/>
        <end position="479"/>
    </location>
</feature>
<dbReference type="Pfam" id="PF03330">
    <property type="entry name" value="DPBB_1"/>
    <property type="match status" value="1"/>
</dbReference>
<evidence type="ECO:0000256" key="9">
    <source>
        <dbReference type="ARBA" id="ARBA00022833"/>
    </source>
</evidence>
<comment type="subcellular location">
    <subcellularLocation>
        <location evidence="1">Membrane</location>
        <topology evidence="1">Peripheral membrane protein</topology>
    </subcellularLocation>
    <subcellularLocation>
        <location evidence="2">Secreted</location>
        <location evidence="2">Cell wall</location>
    </subcellularLocation>
</comment>
<evidence type="ECO:0000256" key="1">
    <source>
        <dbReference type="ARBA" id="ARBA00004170"/>
    </source>
</evidence>
<evidence type="ECO:0000256" key="12">
    <source>
        <dbReference type="PROSITE-ProRule" id="PRU00175"/>
    </source>
</evidence>
<protein>
    <submittedName>
        <fullName evidence="16">Alpha-expansin 12</fullName>
    </submittedName>
</protein>
<evidence type="ECO:0000256" key="10">
    <source>
        <dbReference type="ARBA" id="ARBA00023136"/>
    </source>
</evidence>
<dbReference type="InterPro" id="IPR027370">
    <property type="entry name" value="Znf-RING_euk"/>
</dbReference>
<dbReference type="SUPFAM" id="SSF49590">
    <property type="entry name" value="PHL pollen allergen"/>
    <property type="match status" value="1"/>
</dbReference>
<keyword evidence="10" id="KW-0472">Membrane</keyword>
<evidence type="ECO:0000256" key="7">
    <source>
        <dbReference type="ARBA" id="ARBA00022729"/>
    </source>
</evidence>
<evidence type="ECO:0000313" key="16">
    <source>
        <dbReference type="EMBL" id="KAL2472662.1"/>
    </source>
</evidence>
<evidence type="ECO:0000256" key="4">
    <source>
        <dbReference type="ARBA" id="ARBA00022512"/>
    </source>
</evidence>
<keyword evidence="4" id="KW-0134">Cell wall</keyword>
<dbReference type="PRINTS" id="PR01225">
    <property type="entry name" value="EXPANSNFAMLY"/>
</dbReference>
<dbReference type="Gene3D" id="2.60.40.760">
    <property type="entry name" value="Expansin, cellulose-binding-like domain"/>
    <property type="match status" value="1"/>
</dbReference>
<dbReference type="PANTHER" id="PTHR31867">
    <property type="entry name" value="EXPANSIN-A15"/>
    <property type="match status" value="1"/>
</dbReference>
<dbReference type="AlphaFoldDB" id="A0ABD1Q917"/>
<feature type="domain" description="Expansin-like EG45" evidence="14">
    <location>
        <begin position="277"/>
        <end position="389"/>
    </location>
</feature>
<dbReference type="Pfam" id="PF01357">
    <property type="entry name" value="Expansin_C"/>
    <property type="match status" value="1"/>
</dbReference>
<dbReference type="InterPro" id="IPR007118">
    <property type="entry name" value="Expan_Lol_pI"/>
</dbReference>
<evidence type="ECO:0000256" key="3">
    <source>
        <dbReference type="ARBA" id="ARBA00005392"/>
    </source>
</evidence>
<evidence type="ECO:0000256" key="11">
    <source>
        <dbReference type="ARBA" id="ARBA00023316"/>
    </source>
</evidence>
<dbReference type="GO" id="GO:0008270">
    <property type="term" value="F:zinc ion binding"/>
    <property type="evidence" value="ECO:0007669"/>
    <property type="project" value="UniProtKB-KW"/>
</dbReference>
<dbReference type="InterPro" id="IPR007117">
    <property type="entry name" value="Expansin_CBD"/>
</dbReference>
<dbReference type="PROSITE" id="PS50843">
    <property type="entry name" value="EXPANSIN_CBD"/>
    <property type="match status" value="1"/>
</dbReference>
<evidence type="ECO:0000259" key="15">
    <source>
        <dbReference type="PROSITE" id="PS50843"/>
    </source>
</evidence>
<dbReference type="InterPro" id="IPR013083">
    <property type="entry name" value="Znf_RING/FYVE/PHD"/>
</dbReference>
<keyword evidence="11" id="KW-0961">Cell wall biogenesis/degradation</keyword>
<dbReference type="Proteomes" id="UP001604277">
    <property type="component" value="Unassembled WGS sequence"/>
</dbReference>
<dbReference type="SUPFAM" id="SSF50685">
    <property type="entry name" value="Barwin-like endoglucanases"/>
    <property type="match status" value="1"/>
</dbReference>
<comment type="caution">
    <text evidence="16">The sequence shown here is derived from an EMBL/GenBank/DDBJ whole genome shotgun (WGS) entry which is preliminary data.</text>
</comment>
<reference evidence="17" key="1">
    <citation type="submission" date="2024-07" db="EMBL/GenBank/DDBJ databases">
        <title>Two chromosome-level genome assemblies of Korean endemic species Abeliophyllum distichum and Forsythia ovata (Oleaceae).</title>
        <authorList>
            <person name="Jang H."/>
        </authorList>
    </citation>
    <scope>NUCLEOTIDE SEQUENCE [LARGE SCALE GENOMIC DNA]</scope>
</reference>
<dbReference type="InterPro" id="IPR002963">
    <property type="entry name" value="Expansin"/>
</dbReference>
<dbReference type="CDD" id="cd22274">
    <property type="entry name" value="DPBB_EXPA_N"/>
    <property type="match status" value="1"/>
</dbReference>
<dbReference type="Gene3D" id="3.30.40.10">
    <property type="entry name" value="Zinc/RING finger domain, C3HC4 (zinc finger)"/>
    <property type="match status" value="1"/>
</dbReference>